<accession>A0ABV4UEX2</accession>
<proteinExistence type="predicted"/>
<name>A0ABV4UEX2_9RHOO</name>
<dbReference type="Proteomes" id="UP001574673">
    <property type="component" value="Unassembled WGS sequence"/>
</dbReference>
<dbReference type="Gene3D" id="3.40.50.300">
    <property type="entry name" value="P-loop containing nucleotide triphosphate hydrolases"/>
    <property type="match status" value="1"/>
</dbReference>
<feature type="domain" description="KAP NTPase" evidence="1">
    <location>
        <begin position="25"/>
        <end position="278"/>
    </location>
</feature>
<dbReference type="SUPFAM" id="SSF52540">
    <property type="entry name" value="P-loop containing nucleoside triphosphate hydrolases"/>
    <property type="match status" value="1"/>
</dbReference>
<dbReference type="RefSeq" id="WP_418891038.1">
    <property type="nucleotide sequence ID" value="NZ_JBEUWX010000002.1"/>
</dbReference>
<evidence type="ECO:0000313" key="2">
    <source>
        <dbReference type="EMBL" id="MFA9949944.1"/>
    </source>
</evidence>
<sequence length="465" mass="52829">MTYRINDLDVPEDNPFQYDSLDRRPVVEFLSELIGRLNGPFVMALDSPWGSGKTTLVRMLIADLQRKEFQCVYFNAWKVDYITDPLVALVSSIDRIDFGGEEAANNFRSRLKTVKKVTTLLAKRWVMAAIKASTLGALDLEKEYEAIASELTANTVADIVDAFNQEIELLKKFRAELEAAVKQLPNVGKKPNLVFFIDELDRCRPTFAIKLLERIKHLFDIQNIVFVLSIDKQQLEAITAAVYGSGINAPEYLRRFIDLEYGIPAVHPERYTEALIERFGLVPVFAKRKNQETVYDKENFVEFFTMLADAVGLSLRARERCITRLRVVMDQTPENHYLDPILVALLIVLRSNKPDLFSRVVSGEASAETVMEYLCSLPNGEKFRTGRAGIIIDAYLIAFDPNHDRCQKRMTQLCKEIKDGKLPEERRHASDLLGMIEKLTGGFRGEIRLVSVAKKIDLAAMVEPQ</sequence>
<dbReference type="Pfam" id="PF07693">
    <property type="entry name" value="KAP_NTPase"/>
    <property type="match status" value="1"/>
</dbReference>
<gene>
    <name evidence="2" type="ORF">ABCS64_06375</name>
</gene>
<dbReference type="InterPro" id="IPR027417">
    <property type="entry name" value="P-loop_NTPase"/>
</dbReference>
<organism evidence="2 3">
    <name type="scientific">Dentiradicibacter hellwigii</name>
    <dbReference type="NCBI Taxonomy" id="3149053"/>
    <lineage>
        <taxon>Bacteria</taxon>
        <taxon>Pseudomonadati</taxon>
        <taxon>Pseudomonadota</taxon>
        <taxon>Betaproteobacteria</taxon>
        <taxon>Rhodocyclales</taxon>
        <taxon>Rhodocyclaceae</taxon>
        <taxon>Dentiradicibacter</taxon>
    </lineage>
</organism>
<reference evidence="3" key="1">
    <citation type="submission" date="2024-06" db="EMBL/GenBank/DDBJ databases">
        <title>Radixoralia hellwigii gen. nov., sp nov., isolated from a root canal in the human oral cavity.</title>
        <authorList>
            <person name="Bartsch S."/>
            <person name="Wittmer A."/>
            <person name="Schulz A.-K."/>
            <person name="Neumann-Schaal M."/>
            <person name="Wolf J."/>
            <person name="Gronow S."/>
            <person name="Tennert C."/>
            <person name="Haecker G."/>
            <person name="Cieplik F."/>
            <person name="Al-Ahmad A."/>
        </authorList>
    </citation>
    <scope>NUCLEOTIDE SEQUENCE [LARGE SCALE GENOMIC DNA]</scope>
    <source>
        <strain evidence="3">Wk13</strain>
    </source>
</reference>
<dbReference type="InterPro" id="IPR011646">
    <property type="entry name" value="KAP_P-loop"/>
</dbReference>
<evidence type="ECO:0000259" key="1">
    <source>
        <dbReference type="Pfam" id="PF07693"/>
    </source>
</evidence>
<comment type="caution">
    <text evidence="2">The sequence shown here is derived from an EMBL/GenBank/DDBJ whole genome shotgun (WGS) entry which is preliminary data.</text>
</comment>
<protein>
    <submittedName>
        <fullName evidence="2">P-loop NTPase fold protein</fullName>
    </submittedName>
</protein>
<dbReference type="EMBL" id="JBEUWX010000002">
    <property type="protein sequence ID" value="MFA9949944.1"/>
    <property type="molecule type" value="Genomic_DNA"/>
</dbReference>
<evidence type="ECO:0000313" key="3">
    <source>
        <dbReference type="Proteomes" id="UP001574673"/>
    </source>
</evidence>
<keyword evidence="3" id="KW-1185">Reference proteome</keyword>